<dbReference type="OrthoDB" id="118811at2"/>
<proteinExistence type="predicted"/>
<keyword evidence="3" id="KW-1185">Reference proteome</keyword>
<keyword evidence="2" id="KW-0614">Plasmid</keyword>
<geneLocation type="plasmid" evidence="2 3">
    <name>pAMI4</name>
</geneLocation>
<dbReference type="RefSeq" id="WP_020952433.1">
    <property type="nucleotide sequence ID" value="NC_022049.1"/>
</dbReference>
<sequence>MTRPIVIFLGPTLPVAEARRILAADYLPPCRMGDIYRVTRDLAPAAIGIVDGYFESTPAIWHKEILHALSQGIPVFGASSMGALRAAELAAFGMEGVGQIFADFAAGRLTDDDEVAVAHATAEDGYRLASTPMVNLRFGLGAAVANGVLTADEAATIIARLKAAYYPTRSWEMLWSERENLGQSADKRVRLREFIEAGDFDLKRQDAVRLLERVRGWIAEGSPPHRADFSFEPTIFWDHMRELIDTESGSNGPGAQRLSEHVRIADPRRHEMLREALANRLIDREARRMQLVVTDDRAALTRFRQDRGLASAQQLSGWMAANDMDADACLRLARHEELARMIARRVMPDLLSRIPDVLRRMGAYEQVKTQANTVAAVMSDLGITSPSPEHVPGLDGALDWYQSQQGPVQQPLDDHIAELGFGSRQQFTRALIASYLGARQREVSHDPAAI</sequence>
<dbReference type="Pfam" id="PF07812">
    <property type="entry name" value="TfuA"/>
    <property type="match status" value="1"/>
</dbReference>
<dbReference type="InterPro" id="IPR012924">
    <property type="entry name" value="TfuA_core"/>
</dbReference>
<organism evidence="2 3">
    <name type="scientific">Paracoccus aminophilus JCM 7686</name>
    <dbReference type="NCBI Taxonomy" id="1367847"/>
    <lineage>
        <taxon>Bacteria</taxon>
        <taxon>Pseudomonadati</taxon>
        <taxon>Pseudomonadota</taxon>
        <taxon>Alphaproteobacteria</taxon>
        <taxon>Rhodobacterales</taxon>
        <taxon>Paracoccaceae</taxon>
        <taxon>Paracoccus</taxon>
    </lineage>
</organism>
<accession>S5XTV6</accession>
<name>S5XTV6_PARAH</name>
<dbReference type="HOGENOM" id="CLU_045640_0_0_5"/>
<reference evidence="2 3" key="1">
    <citation type="journal article" date="2014" name="BMC Genomics">
        <title>Architecture and functions of a multipartite genome of the methylotrophic bacterium Paracoccus aminophilus JCM 7686, containing primary and secondary chromids.</title>
        <authorList>
            <person name="Dziewit L."/>
            <person name="Czarnecki J."/>
            <person name="Wibberg D."/>
            <person name="Radlinska M."/>
            <person name="Mrozek P."/>
            <person name="Szymczak M."/>
            <person name="Schluter A."/>
            <person name="Puhler A."/>
            <person name="Bartosik D."/>
        </authorList>
    </citation>
    <scope>NUCLEOTIDE SEQUENCE [LARGE SCALE GENOMIC DNA]</scope>
    <source>
        <strain evidence="2">JCM 7686</strain>
        <plasmid evidence="3">Plasmid pAMI4</plasmid>
    </source>
</reference>
<evidence type="ECO:0000313" key="2">
    <source>
        <dbReference type="EMBL" id="AGT10949.1"/>
    </source>
</evidence>
<dbReference type="PATRIC" id="fig|1367847.3.peg.3901"/>
<protein>
    <recommendedName>
        <fullName evidence="1">TfuA-like core domain-containing protein</fullName>
    </recommendedName>
</protein>
<evidence type="ECO:0000313" key="3">
    <source>
        <dbReference type="Proteomes" id="UP000015480"/>
    </source>
</evidence>
<dbReference type="AlphaFoldDB" id="S5XTV6"/>
<gene>
    <name evidence="2" type="ORF">JCM7686_pAMI4p259</name>
</gene>
<dbReference type="KEGG" id="pami:JCM7686_pAMI4p259"/>
<dbReference type="EMBL" id="CP006652">
    <property type="protein sequence ID" value="AGT10949.1"/>
    <property type="molecule type" value="Genomic_DNA"/>
</dbReference>
<dbReference type="eggNOG" id="COG3482">
    <property type="taxonomic scope" value="Bacteria"/>
</dbReference>
<evidence type="ECO:0000259" key="1">
    <source>
        <dbReference type="Pfam" id="PF07812"/>
    </source>
</evidence>
<feature type="domain" description="TfuA-like core" evidence="1">
    <location>
        <begin position="51"/>
        <end position="170"/>
    </location>
</feature>
<dbReference type="Proteomes" id="UP000015480">
    <property type="component" value="Plasmid pAMI4"/>
</dbReference>